<proteinExistence type="predicted"/>
<name>A0ABN6M432_9BACT</name>
<keyword evidence="2" id="KW-1185">Reference proteome</keyword>
<evidence type="ECO:0000313" key="2">
    <source>
        <dbReference type="Proteomes" id="UP000830055"/>
    </source>
</evidence>
<protein>
    <submittedName>
        <fullName evidence="1">Uncharacterized protein</fullName>
    </submittedName>
</protein>
<organism evidence="1 2">
    <name type="scientific">Desulfofustis limnaeus</name>
    <dbReference type="NCBI Taxonomy" id="2740163"/>
    <lineage>
        <taxon>Bacteria</taxon>
        <taxon>Pseudomonadati</taxon>
        <taxon>Thermodesulfobacteriota</taxon>
        <taxon>Desulfobulbia</taxon>
        <taxon>Desulfobulbales</taxon>
        <taxon>Desulfocapsaceae</taxon>
        <taxon>Desulfofustis</taxon>
    </lineage>
</organism>
<dbReference type="EMBL" id="AP025516">
    <property type="protein sequence ID" value="BDD87667.1"/>
    <property type="molecule type" value="Genomic_DNA"/>
</dbReference>
<dbReference type="Proteomes" id="UP000830055">
    <property type="component" value="Chromosome"/>
</dbReference>
<accession>A0ABN6M432</accession>
<evidence type="ECO:0000313" key="1">
    <source>
        <dbReference type="EMBL" id="BDD87667.1"/>
    </source>
</evidence>
<gene>
    <name evidence="1" type="ORF">DPPLL_20320</name>
</gene>
<sequence length="64" mass="6845">MKSKWTKPYMTILIRSTMEEAVLGTCKGATVGEGSGPYDINRCVVVTDVGTGELVGYCNLTVIS</sequence>
<reference evidence="1 2" key="1">
    <citation type="submission" date="2022-01" db="EMBL/GenBank/DDBJ databases">
        <title>Desulfofustis limnae sp. nov., a novel mesophilic sulfate-reducing bacterium isolated from marsh soil.</title>
        <authorList>
            <person name="Watanabe M."/>
            <person name="Takahashi A."/>
            <person name="Kojima H."/>
            <person name="Fukui M."/>
        </authorList>
    </citation>
    <scope>NUCLEOTIDE SEQUENCE [LARGE SCALE GENOMIC DNA]</scope>
    <source>
        <strain evidence="1 2">PPLL</strain>
    </source>
</reference>